<dbReference type="AlphaFoldDB" id="A0AAF0EM89"/>
<evidence type="ECO:0000313" key="2">
    <source>
        <dbReference type="Proteomes" id="UP001213623"/>
    </source>
</evidence>
<dbReference type="PANTHER" id="PTHR21148">
    <property type="entry name" value="THIOREDOXIN DOMAIN-CONTAINING PROTEIN 9"/>
    <property type="match status" value="1"/>
</dbReference>
<reference evidence="1" key="1">
    <citation type="submission" date="2023-03" db="EMBL/GenBank/DDBJ databases">
        <title>Mating type loci evolution in Malassezia.</title>
        <authorList>
            <person name="Coelho M.A."/>
        </authorList>
    </citation>
    <scope>NUCLEOTIDE SEQUENCE</scope>
    <source>
        <strain evidence="1">CBS 9557</strain>
    </source>
</reference>
<accession>A0AAF0EM89</accession>
<protein>
    <submittedName>
        <fullName evidence="1">Uncharacterized protein</fullName>
    </submittedName>
</protein>
<proteinExistence type="predicted"/>
<organism evidence="1 2">
    <name type="scientific">Malassezia nana</name>
    <dbReference type="NCBI Taxonomy" id="180528"/>
    <lineage>
        <taxon>Eukaryota</taxon>
        <taxon>Fungi</taxon>
        <taxon>Dikarya</taxon>
        <taxon>Basidiomycota</taxon>
        <taxon>Ustilaginomycotina</taxon>
        <taxon>Malasseziomycetes</taxon>
        <taxon>Malasseziales</taxon>
        <taxon>Malasseziaceae</taxon>
        <taxon>Malassezia</taxon>
    </lineage>
</organism>
<keyword evidence="2" id="KW-1185">Reference proteome</keyword>
<gene>
    <name evidence="1" type="ORF">MNAN1_002936</name>
</gene>
<name>A0AAF0EM89_9BASI</name>
<dbReference type="Gene3D" id="3.40.30.10">
    <property type="entry name" value="Glutaredoxin"/>
    <property type="match status" value="1"/>
</dbReference>
<evidence type="ECO:0000313" key="1">
    <source>
        <dbReference type="EMBL" id="WFD27928.1"/>
    </source>
</evidence>
<dbReference type="EMBL" id="CP119896">
    <property type="protein sequence ID" value="WFD27928.1"/>
    <property type="molecule type" value="Genomic_DNA"/>
</dbReference>
<dbReference type="Proteomes" id="UP001213623">
    <property type="component" value="Chromosome 5"/>
</dbReference>
<sequence length="67" mass="7318">MAFVDGVCRDRLIGFEELGNSDAFSTAALEWRLGQTGVLRPQQKAHQPILGFGVPSAQVGEADDEWE</sequence>